<dbReference type="Proteomes" id="UP000663722">
    <property type="component" value="Chromosome"/>
</dbReference>
<organism evidence="1 2">
    <name type="scientific">Desulfonema magnum</name>
    <dbReference type="NCBI Taxonomy" id="45655"/>
    <lineage>
        <taxon>Bacteria</taxon>
        <taxon>Pseudomonadati</taxon>
        <taxon>Thermodesulfobacteriota</taxon>
        <taxon>Desulfobacteria</taxon>
        <taxon>Desulfobacterales</taxon>
        <taxon>Desulfococcaceae</taxon>
        <taxon>Desulfonema</taxon>
    </lineage>
</organism>
<protein>
    <submittedName>
        <fullName evidence="1">Uncharacterized protein</fullName>
    </submittedName>
</protein>
<evidence type="ECO:0000313" key="2">
    <source>
        <dbReference type="Proteomes" id="UP000663722"/>
    </source>
</evidence>
<name>A0A975BG02_9BACT</name>
<dbReference type="EMBL" id="CP061800">
    <property type="protein sequence ID" value="QTA84722.1"/>
    <property type="molecule type" value="Genomic_DNA"/>
</dbReference>
<gene>
    <name evidence="1" type="ORF">dnm_007220</name>
</gene>
<dbReference type="KEGG" id="dmm:dnm_007220"/>
<evidence type="ECO:0000313" key="1">
    <source>
        <dbReference type="EMBL" id="QTA84722.1"/>
    </source>
</evidence>
<dbReference type="AlphaFoldDB" id="A0A975BG02"/>
<reference evidence="1" key="1">
    <citation type="journal article" date="2021" name="Microb. Physiol.">
        <title>Proteogenomic Insights into the Physiology of Marine, Sulfate-Reducing, Filamentous Desulfonema limicola and Desulfonema magnum.</title>
        <authorList>
            <person name="Schnaars V."/>
            <person name="Wohlbrand L."/>
            <person name="Scheve S."/>
            <person name="Hinrichs C."/>
            <person name="Reinhardt R."/>
            <person name="Rabus R."/>
        </authorList>
    </citation>
    <scope>NUCLEOTIDE SEQUENCE</scope>
    <source>
        <strain evidence="1">4be13</strain>
    </source>
</reference>
<keyword evidence="2" id="KW-1185">Reference proteome</keyword>
<proteinExistence type="predicted"/>
<sequence length="40" mass="4760">MREPRLCLLHNPSVRTENQTKAIRYLHNPCRDKISGIREI</sequence>
<accession>A0A975BG02</accession>